<organism evidence="1 2">
    <name type="scientific">Candidatus Collierbacteria bacterium RIFOXYD1_FULL_40_9</name>
    <dbReference type="NCBI Taxonomy" id="1817731"/>
    <lineage>
        <taxon>Bacteria</taxon>
        <taxon>Candidatus Collieribacteriota</taxon>
    </lineage>
</organism>
<dbReference type="Gene3D" id="3.40.50.1240">
    <property type="entry name" value="Phosphoglycerate mutase-like"/>
    <property type="match status" value="1"/>
</dbReference>
<dbReference type="InterPro" id="IPR013078">
    <property type="entry name" value="His_Pase_superF_clade-1"/>
</dbReference>
<accession>A0A1F5FV45</accession>
<dbReference type="EMBL" id="MFAQ01000015">
    <property type="protein sequence ID" value="OGD83481.1"/>
    <property type="molecule type" value="Genomic_DNA"/>
</dbReference>
<protein>
    <recommendedName>
        <fullName evidence="3">Phosphoglycerate mutase</fullName>
    </recommendedName>
</protein>
<proteinExistence type="predicted"/>
<dbReference type="AlphaFoldDB" id="A0A1F5FV45"/>
<dbReference type="Proteomes" id="UP000179237">
    <property type="component" value="Unassembled WGS sequence"/>
</dbReference>
<gene>
    <name evidence="1" type="ORF">A2572_00235</name>
</gene>
<name>A0A1F5FV45_9BACT</name>
<dbReference type="Pfam" id="PF00300">
    <property type="entry name" value="His_Phos_1"/>
    <property type="match status" value="1"/>
</dbReference>
<sequence>MSTIYLVRHFSTGFDNNNPKKQYQSKNLSKNGRADGQIAVRYFADKGIKRIITSEFTRANESGHLAQKHLAKKGNLLEVETSSLLNEWWIPNIWGEKHKDLHSYFAWRKTVFEELQVRSIFDSDSESLWNLYQIRVPKVLDLLRGGQENKLIFTHSQLIATTISYVENGPKISAERLVESFGNFFPKICGAVAEIHCDDYTKKLTLIDHNYIKHIPK</sequence>
<evidence type="ECO:0000313" key="2">
    <source>
        <dbReference type="Proteomes" id="UP000179237"/>
    </source>
</evidence>
<reference evidence="1 2" key="1">
    <citation type="journal article" date="2016" name="Nat. Commun.">
        <title>Thousands of microbial genomes shed light on interconnected biogeochemical processes in an aquifer system.</title>
        <authorList>
            <person name="Anantharaman K."/>
            <person name="Brown C.T."/>
            <person name="Hug L.A."/>
            <person name="Sharon I."/>
            <person name="Castelle C.J."/>
            <person name="Probst A.J."/>
            <person name="Thomas B.C."/>
            <person name="Singh A."/>
            <person name="Wilkins M.J."/>
            <person name="Karaoz U."/>
            <person name="Brodie E.L."/>
            <person name="Williams K.H."/>
            <person name="Hubbard S.S."/>
            <person name="Banfield J.F."/>
        </authorList>
    </citation>
    <scope>NUCLEOTIDE SEQUENCE [LARGE SCALE GENOMIC DNA]</scope>
</reference>
<evidence type="ECO:0008006" key="3">
    <source>
        <dbReference type="Google" id="ProtNLM"/>
    </source>
</evidence>
<dbReference type="InterPro" id="IPR029033">
    <property type="entry name" value="His_PPase_superfam"/>
</dbReference>
<comment type="caution">
    <text evidence="1">The sequence shown here is derived from an EMBL/GenBank/DDBJ whole genome shotgun (WGS) entry which is preliminary data.</text>
</comment>
<dbReference type="SUPFAM" id="SSF53254">
    <property type="entry name" value="Phosphoglycerate mutase-like"/>
    <property type="match status" value="1"/>
</dbReference>
<evidence type="ECO:0000313" key="1">
    <source>
        <dbReference type="EMBL" id="OGD83481.1"/>
    </source>
</evidence>